<feature type="transmembrane region" description="Helical" evidence="3">
    <location>
        <begin position="252"/>
        <end position="279"/>
    </location>
</feature>
<feature type="region of interest" description="Disordered" evidence="2">
    <location>
        <begin position="288"/>
        <end position="311"/>
    </location>
</feature>
<name>A0A542XXD4_9MICO</name>
<keyword evidence="3" id="KW-1133">Transmembrane helix</keyword>
<reference evidence="6 7" key="1">
    <citation type="submission" date="2019-06" db="EMBL/GenBank/DDBJ databases">
        <title>Sequencing the genomes of 1000 actinobacteria strains.</title>
        <authorList>
            <person name="Klenk H.-P."/>
        </authorList>
    </citation>
    <scope>NUCLEOTIDE SEQUENCE [LARGE SCALE GENOMIC DNA]</scope>
    <source>
        <strain evidence="6 7">DSM 8803</strain>
    </source>
</reference>
<dbReference type="InterPro" id="IPR025645">
    <property type="entry name" value="DUF4349"/>
</dbReference>
<organism evidence="6 7">
    <name type="scientific">Leucobacter komagatae</name>
    <dbReference type="NCBI Taxonomy" id="55969"/>
    <lineage>
        <taxon>Bacteria</taxon>
        <taxon>Bacillati</taxon>
        <taxon>Actinomycetota</taxon>
        <taxon>Actinomycetes</taxon>
        <taxon>Micrococcales</taxon>
        <taxon>Microbacteriaceae</taxon>
        <taxon>Leucobacter</taxon>
    </lineage>
</organism>
<keyword evidence="3" id="KW-0472">Membrane</keyword>
<gene>
    <name evidence="6" type="ORF">FB468_3009</name>
</gene>
<proteinExistence type="predicted"/>
<evidence type="ECO:0000313" key="6">
    <source>
        <dbReference type="EMBL" id="TQL40488.1"/>
    </source>
</evidence>
<dbReference type="OrthoDB" id="186919at2"/>
<sequence length="311" mass="31677">MTSKRFAASLAAALLALGLAGCSTASPEVAVGPVPLQPDGGGSSAVADGSLADSGDLTRLGAEASQASAVRSIVRTANVTMTVKSARTAAQEIGALAERLGGSVTAQTLTGEGGAVFAGDIGINVPTAKLDDAIAELGKLGNITSEQRSSDDITEMHVDLKARVAALEASVDRLTQLMGQSATTSELIEAETALSARQQELDGLRAQLESVEGQVTEASIWVSFGEASALPGGGPRTFWDALQAGFASIGTFFVGAFIALGFALPWLVLAALIALAIIIPIRRRRRARATPPAEKPLSADSTESVAEPDAP</sequence>
<keyword evidence="7" id="KW-1185">Reference proteome</keyword>
<evidence type="ECO:0000259" key="5">
    <source>
        <dbReference type="Pfam" id="PF14257"/>
    </source>
</evidence>
<feature type="chain" id="PRO_5021964687" evidence="4">
    <location>
        <begin position="26"/>
        <end position="311"/>
    </location>
</feature>
<evidence type="ECO:0000256" key="1">
    <source>
        <dbReference type="SAM" id="Coils"/>
    </source>
</evidence>
<dbReference type="EMBL" id="VFON01000002">
    <property type="protein sequence ID" value="TQL40488.1"/>
    <property type="molecule type" value="Genomic_DNA"/>
</dbReference>
<evidence type="ECO:0000256" key="2">
    <source>
        <dbReference type="SAM" id="MobiDB-lite"/>
    </source>
</evidence>
<dbReference type="Proteomes" id="UP000319094">
    <property type="component" value="Unassembled WGS sequence"/>
</dbReference>
<feature type="domain" description="DUF4349" evidence="5">
    <location>
        <begin position="71"/>
        <end position="276"/>
    </location>
</feature>
<keyword evidence="1" id="KW-0175">Coiled coil</keyword>
<evidence type="ECO:0000256" key="4">
    <source>
        <dbReference type="SAM" id="SignalP"/>
    </source>
</evidence>
<evidence type="ECO:0000256" key="3">
    <source>
        <dbReference type="SAM" id="Phobius"/>
    </source>
</evidence>
<dbReference type="Pfam" id="PF14257">
    <property type="entry name" value="DUF4349"/>
    <property type="match status" value="1"/>
</dbReference>
<dbReference type="PROSITE" id="PS51257">
    <property type="entry name" value="PROKAR_LIPOPROTEIN"/>
    <property type="match status" value="1"/>
</dbReference>
<dbReference type="RefSeq" id="WP_141888441.1">
    <property type="nucleotide sequence ID" value="NZ_BAAAUY010000023.1"/>
</dbReference>
<feature type="signal peptide" evidence="4">
    <location>
        <begin position="1"/>
        <end position="25"/>
    </location>
</feature>
<comment type="caution">
    <text evidence="6">The sequence shown here is derived from an EMBL/GenBank/DDBJ whole genome shotgun (WGS) entry which is preliminary data.</text>
</comment>
<keyword evidence="4" id="KW-0732">Signal</keyword>
<keyword evidence="3" id="KW-0812">Transmembrane</keyword>
<accession>A0A542XXD4</accession>
<protein>
    <submittedName>
        <fullName evidence="6">Uncharacterized protein DUF4349</fullName>
    </submittedName>
</protein>
<dbReference type="AlphaFoldDB" id="A0A542XXD4"/>
<feature type="coiled-coil region" evidence="1">
    <location>
        <begin position="157"/>
        <end position="214"/>
    </location>
</feature>
<evidence type="ECO:0000313" key="7">
    <source>
        <dbReference type="Proteomes" id="UP000319094"/>
    </source>
</evidence>